<dbReference type="GO" id="GO:0008696">
    <property type="term" value="F:4-amino-4-deoxychorismate lyase activity"/>
    <property type="evidence" value="ECO:0007669"/>
    <property type="project" value="UniProtKB-UniRule"/>
</dbReference>
<dbReference type="Gene3D" id="3.30.470.10">
    <property type="match status" value="1"/>
</dbReference>
<dbReference type="SUPFAM" id="SSF56752">
    <property type="entry name" value="D-aminoacid aminotransferase-like PLP-dependent enzymes"/>
    <property type="match status" value="1"/>
</dbReference>
<dbReference type="RefSeq" id="WP_126840698.1">
    <property type="nucleotide sequence ID" value="NZ_PIQH01000001.1"/>
</dbReference>
<dbReference type="InterPro" id="IPR036038">
    <property type="entry name" value="Aminotransferase-like"/>
</dbReference>
<dbReference type="Gene3D" id="3.20.10.10">
    <property type="entry name" value="D-amino Acid Aminotransferase, subunit A, domain 2"/>
    <property type="match status" value="1"/>
</dbReference>
<comment type="cofactor">
    <cofactor evidence="1">
        <name>pyridoxal 5'-phosphate</name>
        <dbReference type="ChEBI" id="CHEBI:597326"/>
    </cofactor>
</comment>
<dbReference type="InterPro" id="IPR001544">
    <property type="entry name" value="Aminotrans_IV"/>
</dbReference>
<evidence type="ECO:0000256" key="8">
    <source>
        <dbReference type="ARBA" id="ARBA00035676"/>
    </source>
</evidence>
<comment type="catalytic activity">
    <reaction evidence="9">
        <text>4-amino-4-deoxychorismate = 4-aminobenzoate + pyruvate + H(+)</text>
        <dbReference type="Rhea" id="RHEA:16201"/>
        <dbReference type="ChEBI" id="CHEBI:15361"/>
        <dbReference type="ChEBI" id="CHEBI:15378"/>
        <dbReference type="ChEBI" id="CHEBI:17836"/>
        <dbReference type="ChEBI" id="CHEBI:58406"/>
        <dbReference type="EC" id="4.1.3.38"/>
    </reaction>
</comment>
<dbReference type="EMBL" id="PIQH01000001">
    <property type="protein sequence ID" value="RUO81353.1"/>
    <property type="molecule type" value="Genomic_DNA"/>
</dbReference>
<evidence type="ECO:0000313" key="11">
    <source>
        <dbReference type="EMBL" id="RUO81353.1"/>
    </source>
</evidence>
<comment type="similarity">
    <text evidence="2">Belongs to the class-IV pyridoxal-phosphate-dependent aminotransferase family.</text>
</comment>
<dbReference type="GO" id="GO:0008153">
    <property type="term" value="P:4-aminobenzoate biosynthetic process"/>
    <property type="evidence" value="ECO:0007669"/>
    <property type="project" value="UniProtKB-UniRule"/>
</dbReference>
<evidence type="ECO:0000256" key="4">
    <source>
        <dbReference type="ARBA" id="ARBA00022898"/>
    </source>
</evidence>
<dbReference type="GO" id="GO:0030170">
    <property type="term" value="F:pyridoxal phosphate binding"/>
    <property type="evidence" value="ECO:0007669"/>
    <property type="project" value="InterPro"/>
</dbReference>
<dbReference type="EC" id="4.1.3.38" evidence="8 10"/>
<dbReference type="PANTHER" id="PTHR42743:SF2">
    <property type="entry name" value="AMINODEOXYCHORISMATE LYASE"/>
    <property type="match status" value="1"/>
</dbReference>
<evidence type="ECO:0000256" key="1">
    <source>
        <dbReference type="ARBA" id="ARBA00001933"/>
    </source>
</evidence>
<dbReference type="InterPro" id="IPR050571">
    <property type="entry name" value="Class-IV_PLP-Dep_Aminotrnsfr"/>
</dbReference>
<keyword evidence="6 11" id="KW-0456">Lyase</keyword>
<dbReference type="GO" id="GO:0046656">
    <property type="term" value="P:folic acid biosynthetic process"/>
    <property type="evidence" value="ECO:0007669"/>
    <property type="project" value="UniProtKB-KW"/>
</dbReference>
<evidence type="ECO:0000256" key="9">
    <source>
        <dbReference type="ARBA" id="ARBA00049529"/>
    </source>
</evidence>
<dbReference type="AlphaFoldDB" id="A0A432ZTZ3"/>
<evidence type="ECO:0000256" key="2">
    <source>
        <dbReference type="ARBA" id="ARBA00009320"/>
    </source>
</evidence>
<keyword evidence="12" id="KW-1185">Reference proteome</keyword>
<comment type="pathway">
    <text evidence="7">Cofactor biosynthesis; tetrahydrofolate biosynthesis; 4-aminobenzoate from chorismate: step 2/2.</text>
</comment>
<sequence length="253" mass="28192">MEECFPEATDRGLQFGDGHFTTVRVRAGQLCLWPQHLNRLLTAQAQLLMPNFDPEQLSTAACNRAQQIGEGVLKVIVTRGDSTQGYGYSDDISSHIYLNGKALQLPAPTPLNLFKAELTLSIQPLLAGIKTLNRLEQVLLSQEQQRRQCQLWVADHDQQIYGGVQANLFWRVNGRWHTPQISGAGVNGIARQQLLSSGLMGEVEVAEFPCQHLAEAEQAFLCNCVRGIQPIAQLDGRALEVLDYKDWELCLNQ</sequence>
<organism evidence="11 12">
    <name type="scientific">Idiomarina tyrosinivorans</name>
    <dbReference type="NCBI Taxonomy" id="1445662"/>
    <lineage>
        <taxon>Bacteria</taxon>
        <taxon>Pseudomonadati</taxon>
        <taxon>Pseudomonadota</taxon>
        <taxon>Gammaproteobacteria</taxon>
        <taxon>Alteromonadales</taxon>
        <taxon>Idiomarinaceae</taxon>
        <taxon>Idiomarina</taxon>
    </lineage>
</organism>
<dbReference type="Proteomes" id="UP000287996">
    <property type="component" value="Unassembled WGS sequence"/>
</dbReference>
<dbReference type="InterPro" id="IPR043132">
    <property type="entry name" value="BCAT-like_C"/>
</dbReference>
<evidence type="ECO:0000256" key="6">
    <source>
        <dbReference type="ARBA" id="ARBA00023239"/>
    </source>
</evidence>
<proteinExistence type="inferred from homology"/>
<comment type="subunit">
    <text evidence="3">Homodimer.</text>
</comment>
<dbReference type="NCBIfam" id="TIGR03461">
    <property type="entry name" value="pabC_Proteo"/>
    <property type="match status" value="1"/>
</dbReference>
<dbReference type="InterPro" id="IPR043131">
    <property type="entry name" value="BCAT-like_N"/>
</dbReference>
<dbReference type="Pfam" id="PF01063">
    <property type="entry name" value="Aminotran_4"/>
    <property type="match status" value="1"/>
</dbReference>
<protein>
    <recommendedName>
        <fullName evidence="8 10">Aminodeoxychorismate lyase</fullName>
        <ecNumber evidence="8 10">4.1.3.38</ecNumber>
    </recommendedName>
</protein>
<name>A0A432ZTZ3_9GAMM</name>
<dbReference type="GO" id="GO:0005829">
    <property type="term" value="C:cytosol"/>
    <property type="evidence" value="ECO:0007669"/>
    <property type="project" value="TreeGrafter"/>
</dbReference>
<evidence type="ECO:0000313" key="12">
    <source>
        <dbReference type="Proteomes" id="UP000287996"/>
    </source>
</evidence>
<dbReference type="InterPro" id="IPR017824">
    <property type="entry name" value="Aminodeoxychorismate_lyase_IV"/>
</dbReference>
<comment type="caution">
    <text evidence="11">The sequence shown here is derived from an EMBL/GenBank/DDBJ whole genome shotgun (WGS) entry which is preliminary data.</text>
</comment>
<evidence type="ECO:0000256" key="3">
    <source>
        <dbReference type="ARBA" id="ARBA00011738"/>
    </source>
</evidence>
<evidence type="ECO:0000256" key="5">
    <source>
        <dbReference type="ARBA" id="ARBA00022909"/>
    </source>
</evidence>
<keyword evidence="4" id="KW-0663">Pyridoxal phosphate</keyword>
<evidence type="ECO:0000256" key="10">
    <source>
        <dbReference type="NCBIfam" id="TIGR03461"/>
    </source>
</evidence>
<gene>
    <name evidence="11" type="primary">pabC</name>
    <name evidence="11" type="ORF">CWI84_00930</name>
</gene>
<dbReference type="PANTHER" id="PTHR42743">
    <property type="entry name" value="AMINO-ACID AMINOTRANSFERASE"/>
    <property type="match status" value="1"/>
</dbReference>
<dbReference type="OrthoDB" id="9805628at2"/>
<accession>A0A432ZTZ3</accession>
<reference evidence="11 12" key="1">
    <citation type="journal article" date="2011" name="Front. Microbiol.">
        <title>Genomic signatures of strain selection and enhancement in Bacillus atrophaeus var. globigii, a historical biowarfare simulant.</title>
        <authorList>
            <person name="Gibbons H.S."/>
            <person name="Broomall S.M."/>
            <person name="McNew L.A."/>
            <person name="Daligault H."/>
            <person name="Chapman C."/>
            <person name="Bruce D."/>
            <person name="Karavis M."/>
            <person name="Krepps M."/>
            <person name="McGregor P.A."/>
            <person name="Hong C."/>
            <person name="Park K.H."/>
            <person name="Akmal A."/>
            <person name="Feldman A."/>
            <person name="Lin J.S."/>
            <person name="Chang W.E."/>
            <person name="Higgs B.W."/>
            <person name="Demirev P."/>
            <person name="Lindquist J."/>
            <person name="Liem A."/>
            <person name="Fochler E."/>
            <person name="Read T.D."/>
            <person name="Tapia R."/>
            <person name="Johnson S."/>
            <person name="Bishop-Lilly K.A."/>
            <person name="Detter C."/>
            <person name="Han C."/>
            <person name="Sozhamannan S."/>
            <person name="Rosenzweig C.N."/>
            <person name="Skowronski E.W."/>
        </authorList>
    </citation>
    <scope>NUCLEOTIDE SEQUENCE [LARGE SCALE GENOMIC DNA]</scope>
    <source>
        <strain evidence="11 12">CC-PW-9</strain>
    </source>
</reference>
<evidence type="ECO:0000256" key="7">
    <source>
        <dbReference type="ARBA" id="ARBA00035633"/>
    </source>
</evidence>
<keyword evidence="5" id="KW-0289">Folate biosynthesis</keyword>